<dbReference type="SUPFAM" id="SSF53927">
    <property type="entry name" value="Cytidine deaminase-like"/>
    <property type="match status" value="1"/>
</dbReference>
<dbReference type="NCBIfam" id="TIGR00129">
    <property type="entry name" value="fdhD_narQ"/>
    <property type="match status" value="1"/>
</dbReference>
<dbReference type="GO" id="GO:0005737">
    <property type="term" value="C:cytoplasm"/>
    <property type="evidence" value="ECO:0007669"/>
    <property type="project" value="UniProtKB-SubCell"/>
</dbReference>
<keyword evidence="6" id="KW-1185">Reference proteome</keyword>
<comment type="caution">
    <text evidence="5">The sequence shown here is derived from an EMBL/GenBank/DDBJ whole genome shotgun (WGS) entry which is preliminary data.</text>
</comment>
<comment type="subcellular location">
    <subcellularLocation>
        <location evidence="3">Cytoplasm</location>
    </subcellularLocation>
</comment>
<dbReference type="HAMAP" id="MF_00187">
    <property type="entry name" value="FdhD"/>
    <property type="match status" value="1"/>
</dbReference>
<dbReference type="PIRSF" id="PIRSF015626">
    <property type="entry name" value="FdhD"/>
    <property type="match status" value="1"/>
</dbReference>
<dbReference type="AlphaFoldDB" id="A0A072NA25"/>
<dbReference type="PANTHER" id="PTHR30592:SF1">
    <property type="entry name" value="SULFUR CARRIER PROTEIN FDHD"/>
    <property type="match status" value="1"/>
</dbReference>
<keyword evidence="1 3" id="KW-0963">Cytoplasm</keyword>
<evidence type="ECO:0000256" key="2">
    <source>
        <dbReference type="ARBA" id="ARBA00023150"/>
    </source>
</evidence>
<comment type="similarity">
    <text evidence="3">Belongs to the FdhD family.</text>
</comment>
<dbReference type="GO" id="GO:0097163">
    <property type="term" value="F:sulfur carrier activity"/>
    <property type="evidence" value="ECO:0007669"/>
    <property type="project" value="UniProtKB-UniRule"/>
</dbReference>
<dbReference type="PANTHER" id="PTHR30592">
    <property type="entry name" value="FORMATE DEHYDROGENASE"/>
    <property type="match status" value="1"/>
</dbReference>
<keyword evidence="2 3" id="KW-0501">Molybdenum cofactor biosynthesis</keyword>
<evidence type="ECO:0000313" key="6">
    <source>
        <dbReference type="Proteomes" id="UP000035057"/>
    </source>
</evidence>
<dbReference type="EMBL" id="ANIE01000009">
    <property type="protein sequence ID" value="KEF29895.1"/>
    <property type="molecule type" value="Genomic_DNA"/>
</dbReference>
<dbReference type="STRING" id="1137280.D777_03071"/>
<evidence type="ECO:0000256" key="4">
    <source>
        <dbReference type="SAM" id="MobiDB-lite"/>
    </source>
</evidence>
<proteinExistence type="inferred from homology"/>
<accession>A0A072NA25</accession>
<dbReference type="Proteomes" id="UP000035057">
    <property type="component" value="Unassembled WGS sequence"/>
</dbReference>
<evidence type="ECO:0000256" key="3">
    <source>
        <dbReference type="HAMAP-Rule" id="MF_00187"/>
    </source>
</evidence>
<sequence length="295" mass="31376">MGGHPTMLARSNSPESGSDRSDHGQDLPAATVKVPVEVHGRVDHAEMIDVIAEEVPVALVYNGISHVVMMATPDDLEDLALGFSLTEGILERPDQLFGVETRSRGEGIEVTMHIAGDRFAELKMRRRNLTGRTGCGLCGADSLEQAIRPVGKVPFGFRPDDGAVQTAVDHLRDHQPLQAQTGATHGAAWCSPAGEVLMVREDVGRHNALDKLIGARIRETGESAFANGFALVSSRASYEMVQKSANAGIGCLVAVSAPTAMAIREAEKAGLTLIGFARPGRHVTYTRGLARPVSV</sequence>
<feature type="region of interest" description="Disordered" evidence="4">
    <location>
        <begin position="1"/>
        <end position="26"/>
    </location>
</feature>
<evidence type="ECO:0000256" key="1">
    <source>
        <dbReference type="ARBA" id="ARBA00022490"/>
    </source>
</evidence>
<dbReference type="GO" id="GO:0006777">
    <property type="term" value="P:Mo-molybdopterin cofactor biosynthetic process"/>
    <property type="evidence" value="ECO:0007669"/>
    <property type="project" value="UniProtKB-UniRule"/>
</dbReference>
<name>A0A072NA25_9GAMM</name>
<reference evidence="5 6" key="1">
    <citation type="submission" date="2012-12" db="EMBL/GenBank/DDBJ databases">
        <title>Genome assembly of Marinobacter sp. AK21.</title>
        <authorList>
            <person name="Khatri I."/>
            <person name="Kumar R."/>
            <person name="Vaidya B."/>
            <person name="Subramanian S."/>
            <person name="Pinnaka A."/>
        </authorList>
    </citation>
    <scope>NUCLEOTIDE SEQUENCE [LARGE SCALE GENOMIC DNA]</scope>
    <source>
        <strain evidence="5 6">AK21</strain>
    </source>
</reference>
<dbReference type="GO" id="GO:0016783">
    <property type="term" value="F:sulfurtransferase activity"/>
    <property type="evidence" value="ECO:0007669"/>
    <property type="project" value="InterPro"/>
</dbReference>
<dbReference type="Gene3D" id="3.40.140.10">
    <property type="entry name" value="Cytidine Deaminase, domain 2"/>
    <property type="match status" value="1"/>
</dbReference>
<dbReference type="PATRIC" id="fig|1137280.3.peg.2888"/>
<gene>
    <name evidence="3" type="primary">fdhD</name>
    <name evidence="5" type="ORF">D777_03071</name>
</gene>
<dbReference type="Pfam" id="PF02634">
    <property type="entry name" value="FdhD-NarQ"/>
    <property type="match status" value="1"/>
</dbReference>
<dbReference type="InterPro" id="IPR003786">
    <property type="entry name" value="FdhD"/>
</dbReference>
<protein>
    <recommendedName>
        <fullName evidence="3">Sulfur carrier protein FdhD</fullName>
    </recommendedName>
</protein>
<dbReference type="InterPro" id="IPR016193">
    <property type="entry name" value="Cytidine_deaminase-like"/>
</dbReference>
<organism evidence="5 6">
    <name type="scientific">Marinobacter nitratireducens</name>
    <dbReference type="NCBI Taxonomy" id="1137280"/>
    <lineage>
        <taxon>Bacteria</taxon>
        <taxon>Pseudomonadati</taxon>
        <taxon>Pseudomonadota</taxon>
        <taxon>Gammaproteobacteria</taxon>
        <taxon>Pseudomonadales</taxon>
        <taxon>Marinobacteraceae</taxon>
        <taxon>Marinobacter</taxon>
    </lineage>
</organism>
<feature type="binding site" evidence="3">
    <location>
        <begin position="276"/>
        <end position="281"/>
    </location>
    <ligand>
        <name>Mo-bis(molybdopterin guanine dinucleotide)</name>
        <dbReference type="ChEBI" id="CHEBI:60539"/>
    </ligand>
</feature>
<evidence type="ECO:0000313" key="5">
    <source>
        <dbReference type="EMBL" id="KEF29895.1"/>
    </source>
</evidence>
<dbReference type="Gene3D" id="3.10.20.10">
    <property type="match status" value="1"/>
</dbReference>
<feature type="active site" description="Cysteine persulfide intermediate" evidence="3">
    <location>
        <position position="135"/>
    </location>
</feature>
<comment type="function">
    <text evidence="3">Required for formate dehydrogenase (FDH) activity. Acts as a sulfur carrier protein that transfers sulfur from IscS to the molybdenum cofactor prior to its insertion into FDH.</text>
</comment>